<evidence type="ECO:0000256" key="3">
    <source>
        <dbReference type="ARBA" id="ARBA00023274"/>
    </source>
</evidence>
<dbReference type="Gene3D" id="3.30.1330.30">
    <property type="match status" value="1"/>
</dbReference>
<dbReference type="EMBL" id="MDYQ01000129">
    <property type="protein sequence ID" value="PRP81122.1"/>
    <property type="molecule type" value="Genomic_DNA"/>
</dbReference>
<proteinExistence type="inferred from homology"/>
<protein>
    <recommendedName>
        <fullName evidence="4">60S ribosomal protein L7a</fullName>
    </recommendedName>
</protein>
<dbReference type="AlphaFoldDB" id="A0A2P6NAY6"/>
<comment type="caution">
    <text evidence="7">The sequence shown here is derived from an EMBL/GenBank/DDBJ whole genome shotgun (WGS) entry which is preliminary data.</text>
</comment>
<dbReference type="InterPro" id="IPR018492">
    <property type="entry name" value="Ribosomal_eL8/Nhp2"/>
</dbReference>
<comment type="function">
    <text evidence="4">Component of the ribosome.</text>
</comment>
<dbReference type="FunCoup" id="A0A2P6NAY6">
    <property type="interactions" value="518"/>
</dbReference>
<dbReference type="GO" id="GO:0022625">
    <property type="term" value="C:cytosolic large ribosomal subunit"/>
    <property type="evidence" value="ECO:0007669"/>
    <property type="project" value="UniProtKB-UniRule"/>
</dbReference>
<feature type="domain" description="Ribosomal protein eL8/eL30/eS12/Gadd45" evidence="6">
    <location>
        <begin position="148"/>
        <end position="233"/>
    </location>
</feature>
<dbReference type="PANTHER" id="PTHR23105">
    <property type="entry name" value="RIBOSOMAL PROTEIN L7AE FAMILY MEMBER"/>
    <property type="match status" value="1"/>
</dbReference>
<comment type="similarity">
    <text evidence="1 4">Belongs to the eukaryotic ribosomal protein eL8 family.</text>
</comment>
<dbReference type="Proteomes" id="UP000241769">
    <property type="component" value="Unassembled WGS sequence"/>
</dbReference>
<evidence type="ECO:0000256" key="2">
    <source>
        <dbReference type="ARBA" id="ARBA00022980"/>
    </source>
</evidence>
<name>A0A2P6NAY6_9EUKA</name>
<dbReference type="PRINTS" id="PR00881">
    <property type="entry name" value="L7ARS6FAMILY"/>
</dbReference>
<dbReference type="STRING" id="1890364.A0A2P6NAY6"/>
<evidence type="ECO:0000256" key="1">
    <source>
        <dbReference type="ARBA" id="ARBA00007337"/>
    </source>
</evidence>
<dbReference type="GO" id="GO:0042254">
    <property type="term" value="P:ribosome biogenesis"/>
    <property type="evidence" value="ECO:0007669"/>
    <property type="project" value="InterPro"/>
</dbReference>
<dbReference type="InterPro" id="IPR029064">
    <property type="entry name" value="Ribosomal_eL30-like_sf"/>
</dbReference>
<dbReference type="InterPro" id="IPR001921">
    <property type="entry name" value="Ribosomal_eL8_euk"/>
</dbReference>
<feature type="region of interest" description="Disordered" evidence="5">
    <location>
        <begin position="1"/>
        <end position="57"/>
    </location>
</feature>
<evidence type="ECO:0000256" key="5">
    <source>
        <dbReference type="SAM" id="MobiDB-lite"/>
    </source>
</evidence>
<accession>A0A2P6NAY6</accession>
<evidence type="ECO:0000313" key="7">
    <source>
        <dbReference type="EMBL" id="PRP81122.1"/>
    </source>
</evidence>
<evidence type="ECO:0000259" key="6">
    <source>
        <dbReference type="Pfam" id="PF01248"/>
    </source>
</evidence>
<feature type="compositionally biased region" description="Basic and acidic residues" evidence="5">
    <location>
        <begin position="273"/>
        <end position="285"/>
    </location>
</feature>
<keyword evidence="8" id="KW-1185">Reference proteome</keyword>
<sequence>MREGGKSGGREGGFFAFFKPSKKVPTGKKVAPNPAAPKGVKKSEKQEKNPLFESRKKNFGIGGGQFRTRDLTRFVKWPKYVRLQRQRRVLLQRLKVPPAIAQFSRTVDKNGATQLFKLLHKYRPETSLAKHQRLQAAAAAKKDGKDAATKAPTAVKFGISEVVNSIEKKTAKLVVIAHDVEPVEITVWLPALCRKMDVPYVIVKSKSRLGAVVHQKTVTALALTDVSKEDKNELTTLAGLFTEQFNKNVDARRTWGGGLLGPKSLAQQKKREKAVAKEASAKMDV</sequence>
<dbReference type="GO" id="GO:0003723">
    <property type="term" value="F:RNA binding"/>
    <property type="evidence" value="ECO:0007669"/>
    <property type="project" value="UniProtKB-UniRule"/>
</dbReference>
<dbReference type="PRINTS" id="PR00882">
    <property type="entry name" value="RIBOSOMALL7A"/>
</dbReference>
<evidence type="ECO:0000313" key="8">
    <source>
        <dbReference type="Proteomes" id="UP000241769"/>
    </source>
</evidence>
<evidence type="ECO:0000256" key="4">
    <source>
        <dbReference type="RuleBase" id="RU367042"/>
    </source>
</evidence>
<keyword evidence="3 4" id="KW-0687">Ribonucleoprotein</keyword>
<feature type="compositionally biased region" description="Basic and acidic residues" evidence="5">
    <location>
        <begin position="41"/>
        <end position="56"/>
    </location>
</feature>
<feature type="region of interest" description="Disordered" evidence="5">
    <location>
        <begin position="261"/>
        <end position="285"/>
    </location>
</feature>
<dbReference type="PROSITE" id="PS01082">
    <property type="entry name" value="RIBOSOMAL_L7AE"/>
    <property type="match status" value="1"/>
</dbReference>
<dbReference type="InterPro" id="IPR004037">
    <property type="entry name" value="Ribosomal_eL8-like_CS"/>
</dbReference>
<dbReference type="InParanoid" id="A0A2P6NAY6"/>
<gene>
    <name evidence="7" type="ORF">PROFUN_01956</name>
</gene>
<dbReference type="OrthoDB" id="29563at2759"/>
<dbReference type="FunFam" id="3.30.1330.30:FF:000003">
    <property type="entry name" value="60S ribosomal protein L7a"/>
    <property type="match status" value="1"/>
</dbReference>
<dbReference type="SUPFAM" id="SSF55315">
    <property type="entry name" value="L30e-like"/>
    <property type="match status" value="1"/>
</dbReference>
<reference evidence="7 8" key="1">
    <citation type="journal article" date="2018" name="Genome Biol. Evol.">
        <title>Multiple Roots of Fruiting Body Formation in Amoebozoa.</title>
        <authorList>
            <person name="Hillmann F."/>
            <person name="Forbes G."/>
            <person name="Novohradska S."/>
            <person name="Ferling I."/>
            <person name="Riege K."/>
            <person name="Groth M."/>
            <person name="Westermann M."/>
            <person name="Marz M."/>
            <person name="Spaller T."/>
            <person name="Winckler T."/>
            <person name="Schaap P."/>
            <person name="Glockner G."/>
        </authorList>
    </citation>
    <scope>NUCLEOTIDE SEQUENCE [LARGE SCALE GENOMIC DNA]</scope>
    <source>
        <strain evidence="7 8">Jena</strain>
    </source>
</reference>
<keyword evidence="2 4" id="KW-0689">Ribosomal protein</keyword>
<dbReference type="Pfam" id="PF01248">
    <property type="entry name" value="Ribosomal_L7Ae"/>
    <property type="match status" value="1"/>
</dbReference>
<organism evidence="7 8">
    <name type="scientific">Planoprotostelium fungivorum</name>
    <dbReference type="NCBI Taxonomy" id="1890364"/>
    <lineage>
        <taxon>Eukaryota</taxon>
        <taxon>Amoebozoa</taxon>
        <taxon>Evosea</taxon>
        <taxon>Variosea</taxon>
        <taxon>Cavosteliida</taxon>
        <taxon>Cavosteliaceae</taxon>
        <taxon>Planoprotostelium</taxon>
    </lineage>
</organism>
<dbReference type="InterPro" id="IPR050257">
    <property type="entry name" value="eL8/uL1-like"/>
</dbReference>
<dbReference type="InterPro" id="IPR004038">
    <property type="entry name" value="Ribosomal_eL8/eL30/eS12/Gad45"/>
</dbReference>